<dbReference type="InterPro" id="IPR005321">
    <property type="entry name" value="Peptidase_S58_DmpA"/>
</dbReference>
<dbReference type="InterPro" id="IPR016117">
    <property type="entry name" value="ArgJ-like_dom_sf"/>
</dbReference>
<protein>
    <submittedName>
        <fullName evidence="3">Peptidase S58, DmpA</fullName>
    </submittedName>
</protein>
<name>I3U8J9_ADVKW</name>
<dbReference type="HOGENOM" id="CLU_1425240_0_0_4"/>
<dbReference type="GO" id="GO:0004177">
    <property type="term" value="F:aminopeptidase activity"/>
    <property type="evidence" value="ECO:0007669"/>
    <property type="project" value="TreeGrafter"/>
</dbReference>
<dbReference type="Pfam" id="PF03576">
    <property type="entry name" value="Peptidase_S58"/>
    <property type="match status" value="1"/>
</dbReference>
<dbReference type="Gene3D" id="3.60.70.12">
    <property type="entry name" value="L-amino peptidase D-ALA esterase/amidase"/>
    <property type="match status" value="1"/>
</dbReference>
<sequence>MAQAQIRQAIAANPQIGRDWPTVNPLVLECNDGYLNDIQAMAVTEADYFNACANVTAQPEQGAVGAGRGMSCFGLKGGIGSASRIARQETELAGSAPDYTVGALVLSNFGKLRHLRVNGRMLGQDIKRRMAGRHTAAPVPPDIAENAPDKGPSSWCWQPTRRWTPATASAEHARSCRAGAHRFELWPWQW</sequence>
<reference evidence="4" key="2">
    <citation type="journal article" date="2013" name="PLoS ONE">
        <title>Genome implosion elicits host-confinement in Alcaligenaceae: evidence from the comparative genomics of Tetrathiobacter kashmirensis, a pathogen in the making.</title>
        <authorList>
            <person name="Ghosh W."/>
            <person name="Alam M."/>
            <person name="Roy C."/>
            <person name="Pyne P."/>
            <person name="George A."/>
            <person name="Chakraborty R."/>
            <person name="Majumder S."/>
            <person name="Agarwal A."/>
            <person name="Chakraborty S."/>
            <person name="Majumdar S."/>
            <person name="Gupta S.K."/>
        </authorList>
    </citation>
    <scope>NUCLEOTIDE SEQUENCE [LARGE SCALE GENOMIC DNA]</scope>
    <source>
        <strain evidence="4">WT001</strain>
    </source>
</reference>
<feature type="region of interest" description="Disordered" evidence="2">
    <location>
        <begin position="133"/>
        <end position="156"/>
    </location>
</feature>
<dbReference type="PANTHER" id="PTHR36512">
    <property type="entry name" value="D-AMINOPEPTIDASE"/>
    <property type="match status" value="1"/>
</dbReference>
<dbReference type="AlphaFoldDB" id="I3U8J9"/>
<dbReference type="Proteomes" id="UP000005267">
    <property type="component" value="Chromosome"/>
</dbReference>
<evidence type="ECO:0000256" key="2">
    <source>
        <dbReference type="SAM" id="MobiDB-lite"/>
    </source>
</evidence>
<organism evidence="3 4">
    <name type="scientific">Advenella kashmirensis (strain DSM 17095 / LMG 22695 / WT001)</name>
    <name type="common">Tetrathiobacter kashmirensis</name>
    <dbReference type="NCBI Taxonomy" id="1036672"/>
    <lineage>
        <taxon>Bacteria</taxon>
        <taxon>Pseudomonadati</taxon>
        <taxon>Pseudomonadota</taxon>
        <taxon>Betaproteobacteria</taxon>
        <taxon>Burkholderiales</taxon>
        <taxon>Alcaligenaceae</taxon>
    </lineage>
</organism>
<reference evidence="3 4" key="1">
    <citation type="journal article" date="2011" name="J. Bacteriol.">
        <title>Whole-genome shotgun sequencing of the sulfur-oxidizing chemoautotroph Tetrathiobacter kashmirensis.</title>
        <authorList>
            <person name="Ghosh W."/>
            <person name="George A."/>
            <person name="Agarwal A."/>
            <person name="Raj P."/>
            <person name="Alam M."/>
            <person name="Pyne P."/>
            <person name="Das Gupta S.K."/>
        </authorList>
    </citation>
    <scope>NUCLEOTIDE SEQUENCE [LARGE SCALE GENOMIC DNA]</scope>
    <source>
        <strain evidence="3 4">WT001</strain>
    </source>
</reference>
<evidence type="ECO:0000256" key="1">
    <source>
        <dbReference type="ARBA" id="ARBA00007068"/>
    </source>
</evidence>
<dbReference type="STRING" id="1036672.TKWG_03830"/>
<proteinExistence type="inferred from homology"/>
<evidence type="ECO:0000313" key="3">
    <source>
        <dbReference type="EMBL" id="AFK61337.1"/>
    </source>
</evidence>
<accession>I3U8J9</accession>
<gene>
    <name evidence="3" type="ordered locus">TKWG_03830</name>
</gene>
<dbReference type="EMBL" id="CP003555">
    <property type="protein sequence ID" value="AFK61337.1"/>
    <property type="molecule type" value="Genomic_DNA"/>
</dbReference>
<dbReference type="SUPFAM" id="SSF56266">
    <property type="entry name" value="DmpA/ArgJ-like"/>
    <property type="match status" value="1"/>
</dbReference>
<evidence type="ECO:0000313" key="4">
    <source>
        <dbReference type="Proteomes" id="UP000005267"/>
    </source>
</evidence>
<dbReference type="PANTHER" id="PTHR36512:SF3">
    <property type="entry name" value="BLR5678 PROTEIN"/>
    <property type="match status" value="1"/>
</dbReference>
<keyword evidence="4" id="KW-1185">Reference proteome</keyword>
<dbReference type="KEGG" id="aka:TKWG_03830"/>
<comment type="similarity">
    <text evidence="1">Belongs to the peptidase S58 family.</text>
</comment>